<dbReference type="SMART" id="SM00267">
    <property type="entry name" value="GGDEF"/>
    <property type="match status" value="1"/>
</dbReference>
<accession>A0A948TIC8</accession>
<dbReference type="SUPFAM" id="SSF55785">
    <property type="entry name" value="PYP-like sensor domain (PAS domain)"/>
    <property type="match status" value="1"/>
</dbReference>
<proteinExistence type="predicted"/>
<dbReference type="NCBIfam" id="TIGR00254">
    <property type="entry name" value="GGDEF"/>
    <property type="match status" value="1"/>
</dbReference>
<evidence type="ECO:0000313" key="3">
    <source>
        <dbReference type="EMBL" id="MBU3845148.1"/>
    </source>
</evidence>
<dbReference type="Proteomes" id="UP000733611">
    <property type="component" value="Unassembled WGS sequence"/>
</dbReference>
<dbReference type="CDD" id="cd01949">
    <property type="entry name" value="GGDEF"/>
    <property type="match status" value="1"/>
</dbReference>
<dbReference type="InterPro" id="IPR052155">
    <property type="entry name" value="Biofilm_reg_signaling"/>
</dbReference>
<dbReference type="InterPro" id="IPR013655">
    <property type="entry name" value="PAS_fold_3"/>
</dbReference>
<feature type="compositionally biased region" description="Low complexity" evidence="1">
    <location>
        <begin position="610"/>
        <end position="628"/>
    </location>
</feature>
<dbReference type="InterPro" id="IPR000160">
    <property type="entry name" value="GGDEF_dom"/>
</dbReference>
<evidence type="ECO:0000259" key="2">
    <source>
        <dbReference type="PROSITE" id="PS50887"/>
    </source>
</evidence>
<dbReference type="InterPro" id="IPR029787">
    <property type="entry name" value="Nucleotide_cyclase"/>
</dbReference>
<gene>
    <name evidence="3" type="ORF">H9847_09870</name>
</gene>
<feature type="region of interest" description="Disordered" evidence="1">
    <location>
        <begin position="610"/>
        <end position="633"/>
    </location>
</feature>
<dbReference type="Gene3D" id="3.30.450.20">
    <property type="entry name" value="PAS domain"/>
    <property type="match status" value="1"/>
</dbReference>
<comment type="caution">
    <text evidence="3">The sequence shown here is derived from an EMBL/GenBank/DDBJ whole genome shotgun (WGS) entry which is preliminary data.</text>
</comment>
<reference evidence="3" key="1">
    <citation type="journal article" date="2021" name="PeerJ">
        <title>Extensive microbial diversity within the chicken gut microbiome revealed by metagenomics and culture.</title>
        <authorList>
            <person name="Gilroy R."/>
            <person name="Ravi A."/>
            <person name="Getino M."/>
            <person name="Pursley I."/>
            <person name="Horton D.L."/>
            <person name="Alikhan N.F."/>
            <person name="Baker D."/>
            <person name="Gharbi K."/>
            <person name="Hall N."/>
            <person name="Watson M."/>
            <person name="Adriaenssens E.M."/>
            <person name="Foster-Nyarko E."/>
            <person name="Jarju S."/>
            <person name="Secka A."/>
            <person name="Antonio M."/>
            <person name="Oren A."/>
            <person name="Chaudhuri R.R."/>
            <person name="La Ragione R."/>
            <person name="Hildebrand F."/>
            <person name="Pallen M.J."/>
        </authorList>
    </citation>
    <scope>NUCLEOTIDE SEQUENCE</scope>
    <source>
        <strain evidence="3">378</strain>
    </source>
</reference>
<name>A0A948TIC8_9GAMM</name>
<reference evidence="3" key="2">
    <citation type="submission" date="2021-04" db="EMBL/GenBank/DDBJ databases">
        <authorList>
            <person name="Gilroy R."/>
        </authorList>
    </citation>
    <scope>NUCLEOTIDE SEQUENCE</scope>
    <source>
        <strain evidence="3">378</strain>
    </source>
</reference>
<protein>
    <submittedName>
        <fullName evidence="3">Sensor domain-containing diguanylate cyclase</fullName>
    </submittedName>
</protein>
<dbReference type="InterPro" id="IPR035965">
    <property type="entry name" value="PAS-like_dom_sf"/>
</dbReference>
<dbReference type="InterPro" id="IPR043128">
    <property type="entry name" value="Rev_trsase/Diguanyl_cyclase"/>
</dbReference>
<dbReference type="Pfam" id="PF08447">
    <property type="entry name" value="PAS_3"/>
    <property type="match status" value="1"/>
</dbReference>
<dbReference type="PANTHER" id="PTHR44757:SF2">
    <property type="entry name" value="BIOFILM ARCHITECTURE MAINTENANCE PROTEIN MBAA"/>
    <property type="match status" value="1"/>
</dbReference>
<dbReference type="PANTHER" id="PTHR44757">
    <property type="entry name" value="DIGUANYLATE CYCLASE DGCP"/>
    <property type="match status" value="1"/>
</dbReference>
<dbReference type="PROSITE" id="PS50887">
    <property type="entry name" value="GGDEF"/>
    <property type="match status" value="1"/>
</dbReference>
<feature type="domain" description="GGDEF" evidence="2">
    <location>
        <begin position="376"/>
        <end position="509"/>
    </location>
</feature>
<dbReference type="AlphaFoldDB" id="A0A948TIC8"/>
<dbReference type="Gene3D" id="3.30.70.270">
    <property type="match status" value="1"/>
</dbReference>
<dbReference type="SUPFAM" id="SSF55073">
    <property type="entry name" value="Nucleotide cyclase"/>
    <property type="match status" value="1"/>
</dbReference>
<dbReference type="EMBL" id="JAHLFE010000203">
    <property type="protein sequence ID" value="MBU3845148.1"/>
    <property type="molecule type" value="Genomic_DNA"/>
</dbReference>
<evidence type="ECO:0000256" key="1">
    <source>
        <dbReference type="SAM" id="MobiDB-lite"/>
    </source>
</evidence>
<organism evidence="3 4">
    <name type="scientific">Candidatus Anaerobiospirillum pullicola</name>
    <dbReference type="NCBI Taxonomy" id="2838451"/>
    <lineage>
        <taxon>Bacteria</taxon>
        <taxon>Pseudomonadati</taxon>
        <taxon>Pseudomonadota</taxon>
        <taxon>Gammaproteobacteria</taxon>
        <taxon>Aeromonadales</taxon>
        <taxon>Succinivibrionaceae</taxon>
        <taxon>Anaerobiospirillum</taxon>
    </lineage>
</organism>
<evidence type="ECO:0000313" key="4">
    <source>
        <dbReference type="Proteomes" id="UP000733611"/>
    </source>
</evidence>
<sequence>MSQPAKESHSSSAAADSVSANAGVVSPAASASVASAAAASAASAAASAAASTFPPSPALTEGATFIASPEHGIPNESSDSNDLGMKAVYKFSQLCFLPGTALFILSGRKVIFDRYAAQLLGLGEVACVLRIQDVLRYFGANDARRFFACLRGIRDAIPTEDDIAASESPSGANLRLTVPHGHYAGSEIYVRVAAFFGPKHEIESLSFSFSRQIPNRLAVIPDILSINAGFTWLVPDNLLVLAPNYYERLGYQRQDHDLVLDFNAWENYLVHPQDRNIKGNLADFLSGRIQADNFELCFRTRRLDGTYVWTRTIATVIARDTEGRALCILGHNSYINEVVDSFDKLRTKIYTDVLTGLKNRVFFSRHISDYVQPQMQPLAVIFIDATGLKVYNDYLGHSVGDKLLFSVASLLQEHLTKDNTLVRISGDEIVGVIPHCTPQQLQEIEADLEQALQERNAHAPLRMPVFFSYGSVSLDLNEELYYERFYASLPEEIKASLQQDQALLQQHQEAQCAPFIKVEVLKSLAKAKAHGVLTADRGTYREQGSELVSEHGHEQVTTTLPVAPSAQPAQVLSQVATTDAVLHSTTIASAAATTTTTTTITNITTSTATTNTTTNTTTSARTRSASNTPSHVATVETPLAPTPRQARLLKLWQQWVVDKALQDQGVERLLESVQQSDLLMQQAKKRNRESHYGLIKSYIEHTTKKKVNLADKRIGGMMIS</sequence>
<dbReference type="Pfam" id="PF00990">
    <property type="entry name" value="GGDEF"/>
    <property type="match status" value="1"/>
</dbReference>